<comment type="similarity">
    <text evidence="2 9">Belongs to the GSP F family.</text>
</comment>
<dbReference type="EMBL" id="JASAXT010000012">
    <property type="protein sequence ID" value="MDP8148932.1"/>
    <property type="molecule type" value="Genomic_DNA"/>
</dbReference>
<evidence type="ECO:0000256" key="9">
    <source>
        <dbReference type="RuleBase" id="RU003923"/>
    </source>
</evidence>
<evidence type="ECO:0000256" key="6">
    <source>
        <dbReference type="ARBA" id="ARBA00022692"/>
    </source>
</evidence>
<evidence type="ECO:0000256" key="3">
    <source>
        <dbReference type="ARBA" id="ARBA00022448"/>
    </source>
</evidence>
<accession>A0AAW8CIS6</accession>
<feature type="transmembrane region" description="Helical" evidence="10">
    <location>
        <begin position="161"/>
        <end position="184"/>
    </location>
</feature>
<dbReference type="PANTHER" id="PTHR30012">
    <property type="entry name" value="GENERAL SECRETION PATHWAY PROTEIN"/>
    <property type="match status" value="1"/>
</dbReference>
<keyword evidence="8 10" id="KW-0472">Membrane</keyword>
<feature type="transmembrane region" description="Helical" evidence="10">
    <location>
        <begin position="218"/>
        <end position="234"/>
    </location>
</feature>
<gene>
    <name evidence="12" type="ORF">QJU57_07560</name>
</gene>
<keyword evidence="5" id="KW-0997">Cell inner membrane</keyword>
<reference evidence="12 13" key="1">
    <citation type="journal article" date="2023" name="Front. Microbiol.">
        <title>Phylogeography and host specificity of Pasteurellaceae pathogenic to sea-farmed fish in the north-east Atlantic.</title>
        <authorList>
            <person name="Gulla S."/>
            <person name="Colquhoun D.J."/>
            <person name="Olsen A.B."/>
            <person name="Spilsberg B."/>
            <person name="Lagesen K."/>
            <person name="Aakesson C.P."/>
            <person name="Strom S."/>
            <person name="Manji F."/>
            <person name="Birkbeck T.H."/>
            <person name="Nilsen H.K."/>
        </authorList>
    </citation>
    <scope>NUCLEOTIDE SEQUENCE [LARGE SCALE GENOMIC DNA]</scope>
    <source>
        <strain evidence="12 13">NVIB3131</strain>
    </source>
</reference>
<keyword evidence="6 9" id="KW-0812">Transmembrane</keyword>
<evidence type="ECO:0000313" key="13">
    <source>
        <dbReference type="Proteomes" id="UP001226020"/>
    </source>
</evidence>
<proteinExistence type="inferred from homology"/>
<dbReference type="PANTHER" id="PTHR30012:SF7">
    <property type="entry name" value="PROTEIN TRANSPORT PROTEIN HOFC HOMOLOG"/>
    <property type="match status" value="1"/>
</dbReference>
<dbReference type="AlphaFoldDB" id="A0AAW8CIS6"/>
<dbReference type="RefSeq" id="WP_306351817.1">
    <property type="nucleotide sequence ID" value="NZ_JASAWV010000010.1"/>
</dbReference>
<feature type="domain" description="Type II secretion system protein GspF" evidence="11">
    <location>
        <begin position="62"/>
        <end position="185"/>
    </location>
</feature>
<dbReference type="PROSITE" id="PS00874">
    <property type="entry name" value="T2SP_F"/>
    <property type="match status" value="1"/>
</dbReference>
<comment type="subcellular location">
    <subcellularLocation>
        <location evidence="1 9">Cell inner membrane</location>
        <topology evidence="1 9">Multi-pass membrane protein</topology>
    </subcellularLocation>
</comment>
<evidence type="ECO:0000256" key="10">
    <source>
        <dbReference type="SAM" id="Phobius"/>
    </source>
</evidence>
<evidence type="ECO:0000256" key="4">
    <source>
        <dbReference type="ARBA" id="ARBA00022475"/>
    </source>
</evidence>
<protein>
    <submittedName>
        <fullName evidence="12">Type II secretion system F family protein</fullName>
    </submittedName>
</protein>
<evidence type="ECO:0000256" key="7">
    <source>
        <dbReference type="ARBA" id="ARBA00022989"/>
    </source>
</evidence>
<dbReference type="InterPro" id="IPR001992">
    <property type="entry name" value="T2SS_GspF/T4SS_PilC_CS"/>
</dbReference>
<keyword evidence="3 9" id="KW-0813">Transport</keyword>
<feature type="transmembrane region" description="Helical" evidence="10">
    <location>
        <begin position="370"/>
        <end position="390"/>
    </location>
</feature>
<name>A0AAW8CIS6_9PAST</name>
<comment type="caution">
    <text evidence="12">The sequence shown here is derived from an EMBL/GenBank/DDBJ whole genome shotgun (WGS) entry which is preliminary data.</text>
</comment>
<dbReference type="GO" id="GO:0015628">
    <property type="term" value="P:protein secretion by the type II secretion system"/>
    <property type="evidence" value="ECO:0007669"/>
    <property type="project" value="TreeGrafter"/>
</dbReference>
<dbReference type="Gene3D" id="1.20.81.30">
    <property type="entry name" value="Type II secretion system (T2SS), domain F"/>
    <property type="match status" value="2"/>
</dbReference>
<keyword evidence="7 10" id="KW-1133">Transmembrane helix</keyword>
<dbReference type="GO" id="GO:0005886">
    <property type="term" value="C:plasma membrane"/>
    <property type="evidence" value="ECO:0007669"/>
    <property type="project" value="UniProtKB-SubCell"/>
</dbReference>
<evidence type="ECO:0000259" key="11">
    <source>
        <dbReference type="Pfam" id="PF00482"/>
    </source>
</evidence>
<keyword evidence="4" id="KW-1003">Cell membrane</keyword>
<dbReference type="Proteomes" id="UP001226020">
    <property type="component" value="Unassembled WGS sequence"/>
</dbReference>
<evidence type="ECO:0000256" key="5">
    <source>
        <dbReference type="ARBA" id="ARBA00022519"/>
    </source>
</evidence>
<dbReference type="Pfam" id="PF00482">
    <property type="entry name" value="T2SSF"/>
    <property type="match status" value="2"/>
</dbReference>
<evidence type="ECO:0000313" key="12">
    <source>
        <dbReference type="EMBL" id="MDP8148932.1"/>
    </source>
</evidence>
<evidence type="ECO:0000256" key="8">
    <source>
        <dbReference type="ARBA" id="ARBA00023136"/>
    </source>
</evidence>
<organism evidence="12 13">
    <name type="scientific">Phocoenobacter atlanticus subsp. atlanticus</name>
    <dbReference type="NCBI Taxonomy" id="3061285"/>
    <lineage>
        <taxon>Bacteria</taxon>
        <taxon>Pseudomonadati</taxon>
        <taxon>Pseudomonadota</taxon>
        <taxon>Gammaproteobacteria</taxon>
        <taxon>Pasteurellales</taxon>
        <taxon>Pasteurellaceae</taxon>
        <taxon>Phocoenobacter</taxon>
        <taxon>Phocoenobacter atlanticus</taxon>
    </lineage>
</organism>
<feature type="domain" description="Type II secretion system protein GspF" evidence="11">
    <location>
        <begin position="266"/>
        <end position="388"/>
    </location>
</feature>
<keyword evidence="13" id="KW-1185">Reference proteome</keyword>
<evidence type="ECO:0000256" key="2">
    <source>
        <dbReference type="ARBA" id="ARBA00005745"/>
    </source>
</evidence>
<dbReference type="InterPro" id="IPR018076">
    <property type="entry name" value="T2SS_GspF_dom"/>
</dbReference>
<dbReference type="InterPro" id="IPR042094">
    <property type="entry name" value="T2SS_GspF_sf"/>
</dbReference>
<sequence>MKVYEFKYKAINRFSQRQKGILLGTNHQEVENKLLQKGYKDIKIKRNFVIATQPKSEQITQFISHLSLLLNAKITLKQALNIVLETTTNIKFYQWLTQVIQLLETGHSFSNSLEILGKYFKPQEIQLIKIAEQSGQLSTIFYNIAKTKEKSEKLAKKVKKIIFYPVVVLIISIVLSILLLVFIVPQFAELYQAKDKTLPFITQLLFDSSHFLQQEKNRIISMSLLTFIIIFILKKKTTIIAKLKSKILSVTPIFKNIISDNRIIFFCQNIALMQKSGVPLNVALSSFISSKDNDFILQQEIVKIIESLNQGFSFSHSLNSALFGDEVIQMVSIGEQSGQLSQMLEHISEITQQRLDHKIDILSQMLEPTLMLVIGSIIGTIIMGLYLPIFDMGALV</sequence>
<evidence type="ECO:0000256" key="1">
    <source>
        <dbReference type="ARBA" id="ARBA00004429"/>
    </source>
</evidence>
<dbReference type="InterPro" id="IPR003004">
    <property type="entry name" value="GspF/PilC"/>
</dbReference>